<dbReference type="EC" id="2.3.1.129" evidence="6"/>
<keyword evidence="6" id="KW-0677">Repeat</keyword>
<dbReference type="InterPro" id="IPR001451">
    <property type="entry name" value="Hexapep"/>
</dbReference>
<dbReference type="HAMAP" id="MF_00387">
    <property type="entry name" value="LpxA"/>
    <property type="match status" value="1"/>
</dbReference>
<comment type="subcellular location">
    <subcellularLocation>
        <location evidence="6">Cytoplasm</location>
    </subcellularLocation>
</comment>
<reference evidence="8" key="1">
    <citation type="submission" date="2012-02" db="EMBL/GenBank/DDBJ databases">
        <title>The complete genome of Frateuria aurantia DSM 6220.</title>
        <authorList>
            <consortium name="US DOE Joint Genome Institute (JGI-PGF)"/>
            <person name="Lucas S."/>
            <person name="Copeland A."/>
            <person name="Lapidus A."/>
            <person name="Glavina del Rio T."/>
            <person name="Dalin E."/>
            <person name="Tice H."/>
            <person name="Bruce D."/>
            <person name="Goodwin L."/>
            <person name="Pitluck S."/>
            <person name="Peters L."/>
            <person name="Ovchinnikova G."/>
            <person name="Teshima H."/>
            <person name="Kyrpides N."/>
            <person name="Mavromatis K."/>
            <person name="Ivanova N."/>
            <person name="Brettin T."/>
            <person name="Detter J.C."/>
            <person name="Han C."/>
            <person name="Larimer F."/>
            <person name="Land M."/>
            <person name="Hauser L."/>
            <person name="Markowitz V."/>
            <person name="Cheng J.-F."/>
            <person name="Hugenholtz P."/>
            <person name="Woyke T."/>
            <person name="Wu D."/>
            <person name="Brambilla E."/>
            <person name="Klenk H.-P."/>
            <person name="Eisen J.A."/>
        </authorList>
    </citation>
    <scope>NUCLEOTIDE SEQUENCE</scope>
    <source>
        <strain evidence="8">DSM 6220</strain>
    </source>
</reference>
<dbReference type="InterPro" id="IPR010137">
    <property type="entry name" value="Lipid_A_LpxA"/>
</dbReference>
<dbReference type="Gene3D" id="1.20.1180.10">
    <property type="entry name" value="Udp N-acetylglucosamine O-acyltransferase, C-terminal domain"/>
    <property type="match status" value="1"/>
</dbReference>
<name>H8KZ81_FRAAD</name>
<proteinExistence type="inferred from homology"/>
<evidence type="ECO:0000256" key="1">
    <source>
        <dbReference type="ARBA" id="ARBA00022516"/>
    </source>
</evidence>
<dbReference type="KEGG" id="fau:Fraau_0712"/>
<dbReference type="Pfam" id="PF13720">
    <property type="entry name" value="Acetyltransf_11"/>
    <property type="match status" value="1"/>
</dbReference>
<evidence type="ECO:0000256" key="6">
    <source>
        <dbReference type="HAMAP-Rule" id="MF_00387"/>
    </source>
</evidence>
<comment type="similarity">
    <text evidence="6">Belongs to the transferase hexapeptide repeat family. LpxA subfamily.</text>
</comment>
<dbReference type="SUPFAM" id="SSF51161">
    <property type="entry name" value="Trimeric LpxA-like enzymes"/>
    <property type="match status" value="1"/>
</dbReference>
<dbReference type="PIRSF" id="PIRSF000456">
    <property type="entry name" value="UDP-GlcNAc_acltr"/>
    <property type="match status" value="1"/>
</dbReference>
<sequence>MIHPTAVIDPSASIGTGVSIGAYSIIGAEVEIGDGTEIGPHVVITGPTRIGRDNRIFQFASIGAEPQDIKFAGERTELIIGDRNLFRENVTVNRGTGFGGGITRIGNDNWFLAYVHIAHDCQVGNHTIFSSYSGLAGHVRVDDWAIFSSYAGAHQFSRIGTHAFIGMSCLAHADVAPYMILSKDTEQHGRIRSINLTGLKRHGFSSERIALLKRAYRILFRSGLSLEEARAQLDALDAESQDIRELLDFIAGSERSLVR</sequence>
<dbReference type="OrthoDB" id="9807278at2"/>
<protein>
    <recommendedName>
        <fullName evidence="6">Acyl-[acyl-carrier-protein]--UDP-N-acetylglucosamine O-acyltransferase</fullName>
        <shortName evidence="6">UDP-N-acetylglucosamine acyltransferase</shortName>
        <ecNumber evidence="6">2.3.1.129</ecNumber>
    </recommendedName>
</protein>
<keyword evidence="5 6" id="KW-0012">Acyltransferase</keyword>
<dbReference type="RefSeq" id="WP_014402191.1">
    <property type="nucleotide sequence ID" value="NC_017033.1"/>
</dbReference>
<dbReference type="AlphaFoldDB" id="H8KZ81"/>
<dbReference type="PANTHER" id="PTHR43480">
    <property type="entry name" value="ACYL-[ACYL-CARRIER-PROTEIN]--UDP-N-ACETYLGLUCOSAMINE O-ACYLTRANSFERASE"/>
    <property type="match status" value="1"/>
</dbReference>
<dbReference type="Gene3D" id="2.160.10.10">
    <property type="entry name" value="Hexapeptide repeat proteins"/>
    <property type="match status" value="1"/>
</dbReference>
<evidence type="ECO:0000313" key="9">
    <source>
        <dbReference type="Proteomes" id="UP000005234"/>
    </source>
</evidence>
<dbReference type="GO" id="GO:0016020">
    <property type="term" value="C:membrane"/>
    <property type="evidence" value="ECO:0007669"/>
    <property type="project" value="GOC"/>
</dbReference>
<organism evidence="8 9">
    <name type="scientific">Frateuria aurantia (strain ATCC 33424 / DSM 6220 / KCTC 2777 / LMG 1558 / NBRC 3245 / NCIMB 13370)</name>
    <name type="common">Acetobacter aurantius</name>
    <dbReference type="NCBI Taxonomy" id="767434"/>
    <lineage>
        <taxon>Bacteria</taxon>
        <taxon>Pseudomonadati</taxon>
        <taxon>Pseudomonadota</taxon>
        <taxon>Gammaproteobacteria</taxon>
        <taxon>Lysobacterales</taxon>
        <taxon>Rhodanobacteraceae</taxon>
        <taxon>Frateuria</taxon>
    </lineage>
</organism>
<comment type="function">
    <text evidence="6">Involved in the biosynthesis of lipid A, a phosphorylated glycolipid that anchors the lipopolysaccharide to the outer membrane of the cell.</text>
</comment>
<dbReference type="EMBL" id="CP003350">
    <property type="protein sequence ID" value="AFC85185.1"/>
    <property type="molecule type" value="Genomic_DNA"/>
</dbReference>
<dbReference type="NCBIfam" id="TIGR01852">
    <property type="entry name" value="lipid_A_lpxA"/>
    <property type="match status" value="1"/>
</dbReference>
<dbReference type="CDD" id="cd03351">
    <property type="entry name" value="LbH_UDP-GlcNAc_AT"/>
    <property type="match status" value="1"/>
</dbReference>
<dbReference type="InterPro" id="IPR029098">
    <property type="entry name" value="Acetyltransf_C"/>
</dbReference>
<evidence type="ECO:0000313" key="8">
    <source>
        <dbReference type="EMBL" id="AFC85185.1"/>
    </source>
</evidence>
<evidence type="ECO:0000259" key="7">
    <source>
        <dbReference type="Pfam" id="PF13720"/>
    </source>
</evidence>
<dbReference type="InterPro" id="IPR011004">
    <property type="entry name" value="Trimer_LpxA-like_sf"/>
</dbReference>
<dbReference type="HOGENOM" id="CLU_061249_0_0_6"/>
<dbReference type="InterPro" id="IPR037157">
    <property type="entry name" value="Acetyltransf_C_sf"/>
</dbReference>
<dbReference type="NCBIfam" id="NF003657">
    <property type="entry name" value="PRK05289.1"/>
    <property type="match status" value="1"/>
</dbReference>
<feature type="domain" description="UDP N-acetylglucosamine O-acyltransferase C-terminal" evidence="7">
    <location>
        <begin position="174"/>
        <end position="257"/>
    </location>
</feature>
<evidence type="ECO:0000256" key="5">
    <source>
        <dbReference type="ARBA" id="ARBA00023315"/>
    </source>
</evidence>
<dbReference type="UniPathway" id="UPA00359">
    <property type="reaction ID" value="UER00477"/>
</dbReference>
<evidence type="ECO:0000256" key="3">
    <source>
        <dbReference type="ARBA" id="ARBA00022679"/>
    </source>
</evidence>
<comment type="pathway">
    <text evidence="6">Glycolipid biosynthesis; lipid IV(A) biosynthesis; lipid IV(A) from (3R)-3-hydroxytetradecanoyl-[acyl-carrier-protein] and UDP-N-acetyl-alpha-D-glucosamine: step 1/6.</text>
</comment>
<dbReference type="GO" id="GO:0008780">
    <property type="term" value="F:acyl-[acyl-carrier-protein]-UDP-N-acetylglucosamine O-acyltransferase activity"/>
    <property type="evidence" value="ECO:0007669"/>
    <property type="project" value="UniProtKB-UniRule"/>
</dbReference>
<keyword evidence="9" id="KW-1185">Reference proteome</keyword>
<keyword evidence="1 6" id="KW-0444">Lipid biosynthesis</keyword>
<evidence type="ECO:0000256" key="4">
    <source>
        <dbReference type="ARBA" id="ARBA00023098"/>
    </source>
</evidence>
<comment type="subunit">
    <text evidence="6">Homotrimer.</text>
</comment>
<dbReference type="Proteomes" id="UP000005234">
    <property type="component" value="Chromosome"/>
</dbReference>
<gene>
    <name evidence="6" type="primary">lpxA</name>
    <name evidence="8" type="ordered locus">Fraau_0712</name>
</gene>
<keyword evidence="2 6" id="KW-0441">Lipid A biosynthesis</keyword>
<evidence type="ECO:0000256" key="2">
    <source>
        <dbReference type="ARBA" id="ARBA00022556"/>
    </source>
</evidence>
<dbReference type="eggNOG" id="COG1043">
    <property type="taxonomic scope" value="Bacteria"/>
</dbReference>
<keyword evidence="4 6" id="KW-0443">Lipid metabolism</keyword>
<dbReference type="Pfam" id="PF00132">
    <property type="entry name" value="Hexapep"/>
    <property type="match status" value="1"/>
</dbReference>
<dbReference type="STRING" id="767434.Fraau_0712"/>
<accession>H8KZ81</accession>
<dbReference type="GO" id="GO:0005737">
    <property type="term" value="C:cytoplasm"/>
    <property type="evidence" value="ECO:0007669"/>
    <property type="project" value="UniProtKB-SubCell"/>
</dbReference>
<dbReference type="GO" id="GO:0009245">
    <property type="term" value="P:lipid A biosynthetic process"/>
    <property type="evidence" value="ECO:0007669"/>
    <property type="project" value="UniProtKB-UniRule"/>
</dbReference>
<keyword evidence="3 6" id="KW-0808">Transferase</keyword>
<dbReference type="PANTHER" id="PTHR43480:SF1">
    <property type="entry name" value="ACYL-[ACYL-CARRIER-PROTEIN]--UDP-N-ACETYLGLUCOSAMINE O-ACYLTRANSFERASE, MITOCHONDRIAL-RELATED"/>
    <property type="match status" value="1"/>
</dbReference>
<keyword evidence="6" id="KW-0963">Cytoplasm</keyword>
<comment type="catalytic activity">
    <reaction evidence="6">
        <text>a (3R)-hydroxyacyl-[ACP] + UDP-N-acetyl-alpha-D-glucosamine = a UDP-3-O-[(3R)-3-hydroxyacyl]-N-acetyl-alpha-D-glucosamine + holo-[ACP]</text>
        <dbReference type="Rhea" id="RHEA:67812"/>
        <dbReference type="Rhea" id="RHEA-COMP:9685"/>
        <dbReference type="Rhea" id="RHEA-COMP:9945"/>
        <dbReference type="ChEBI" id="CHEBI:57705"/>
        <dbReference type="ChEBI" id="CHEBI:64479"/>
        <dbReference type="ChEBI" id="CHEBI:78827"/>
        <dbReference type="ChEBI" id="CHEBI:173225"/>
        <dbReference type="EC" id="2.3.1.129"/>
    </reaction>
</comment>